<evidence type="ECO:0000256" key="1">
    <source>
        <dbReference type="SAM" id="Coils"/>
    </source>
</evidence>
<keyword evidence="1" id="KW-0175">Coiled coil</keyword>
<reference evidence="3" key="1">
    <citation type="submission" date="2020-05" db="EMBL/GenBank/DDBJ databases">
        <authorList>
            <person name="Chiriac C."/>
            <person name="Salcher M."/>
            <person name="Ghai R."/>
            <person name="Kavagutti S V."/>
        </authorList>
    </citation>
    <scope>NUCLEOTIDE SEQUENCE</scope>
</reference>
<dbReference type="EMBL" id="LR797464">
    <property type="protein sequence ID" value="CAB4218845.1"/>
    <property type="molecule type" value="Genomic_DNA"/>
</dbReference>
<accession>A0A6J5RTR7</accession>
<name>A0A6J5RTR7_9CAUD</name>
<dbReference type="EMBL" id="LR797282">
    <property type="protein sequence ID" value="CAB4199332.1"/>
    <property type="molecule type" value="Genomic_DNA"/>
</dbReference>
<proteinExistence type="predicted"/>
<gene>
    <name evidence="2" type="ORF">UFOVP1150_19</name>
    <name evidence="3" type="ORF">UFOVP1329_38</name>
    <name evidence="4" type="ORF">UFOVP1595_42</name>
</gene>
<organism evidence="3">
    <name type="scientific">uncultured Caudovirales phage</name>
    <dbReference type="NCBI Taxonomy" id="2100421"/>
    <lineage>
        <taxon>Viruses</taxon>
        <taxon>Duplodnaviria</taxon>
        <taxon>Heunggongvirae</taxon>
        <taxon>Uroviricota</taxon>
        <taxon>Caudoviricetes</taxon>
        <taxon>Peduoviridae</taxon>
        <taxon>Maltschvirus</taxon>
        <taxon>Maltschvirus maltsch</taxon>
    </lineage>
</organism>
<feature type="coiled-coil region" evidence="1">
    <location>
        <begin position="60"/>
        <end position="101"/>
    </location>
</feature>
<sequence>MDILGTYFKRTLPATGPAAQRIGCYYYRFADEHQLALLIKDIGDTDKIIKDLKDERDANIEDSSQQIEGCKLEIDDLQKENDELEDTVRKLRLEIEELKEGAKK</sequence>
<dbReference type="EMBL" id="LR797098">
    <property type="protein sequence ID" value="CAB4186584.1"/>
    <property type="molecule type" value="Genomic_DNA"/>
</dbReference>
<evidence type="ECO:0000313" key="4">
    <source>
        <dbReference type="EMBL" id="CAB4218845.1"/>
    </source>
</evidence>
<evidence type="ECO:0000313" key="3">
    <source>
        <dbReference type="EMBL" id="CAB4199332.1"/>
    </source>
</evidence>
<protein>
    <submittedName>
        <fullName evidence="3">Uncharacterized protein</fullName>
    </submittedName>
</protein>
<evidence type="ECO:0000313" key="2">
    <source>
        <dbReference type="EMBL" id="CAB4186584.1"/>
    </source>
</evidence>